<dbReference type="AlphaFoldDB" id="A0A967B5D4"/>
<dbReference type="RefSeq" id="WP_166315506.1">
    <property type="nucleotide sequence ID" value="NZ_WOTH01000016.1"/>
</dbReference>
<dbReference type="GO" id="GO:0016747">
    <property type="term" value="F:acyltransferase activity, transferring groups other than amino-acyl groups"/>
    <property type="evidence" value="ECO:0007669"/>
    <property type="project" value="InterPro"/>
</dbReference>
<dbReference type="Gene3D" id="3.40.630.30">
    <property type="match status" value="1"/>
</dbReference>
<evidence type="ECO:0000313" key="3">
    <source>
        <dbReference type="Proteomes" id="UP000597459"/>
    </source>
</evidence>
<dbReference type="SUPFAM" id="SSF55729">
    <property type="entry name" value="Acyl-CoA N-acyltransferases (Nat)"/>
    <property type="match status" value="1"/>
</dbReference>
<reference evidence="2" key="1">
    <citation type="submission" date="2019-11" db="EMBL/GenBank/DDBJ databases">
        <title>Description of new Acetobacter species.</title>
        <authorList>
            <person name="Cleenwerck I."/>
            <person name="Sombolestani A.S."/>
        </authorList>
    </citation>
    <scope>NUCLEOTIDE SEQUENCE</scope>
    <source>
        <strain evidence="2">LMG 1626</strain>
    </source>
</reference>
<keyword evidence="3" id="KW-1185">Reference proteome</keyword>
<feature type="domain" description="N-acetyltransferase" evidence="1">
    <location>
        <begin position="3"/>
        <end position="182"/>
    </location>
</feature>
<dbReference type="PROSITE" id="PS51186">
    <property type="entry name" value="GNAT"/>
    <property type="match status" value="1"/>
</dbReference>
<evidence type="ECO:0000313" key="2">
    <source>
        <dbReference type="EMBL" id="NHO54087.1"/>
    </source>
</evidence>
<evidence type="ECO:0000259" key="1">
    <source>
        <dbReference type="PROSITE" id="PS51186"/>
    </source>
</evidence>
<comment type="caution">
    <text evidence="2">The sequence shown here is derived from an EMBL/GenBank/DDBJ whole genome shotgun (WGS) entry which is preliminary data.</text>
</comment>
<organism evidence="2 3">
    <name type="scientific">Acetobacter estunensis</name>
    <dbReference type="NCBI Taxonomy" id="104097"/>
    <lineage>
        <taxon>Bacteria</taxon>
        <taxon>Pseudomonadati</taxon>
        <taxon>Pseudomonadota</taxon>
        <taxon>Alphaproteobacteria</taxon>
        <taxon>Acetobacterales</taxon>
        <taxon>Acetobacteraceae</taxon>
        <taxon>Acetobacter</taxon>
    </lineage>
</organism>
<dbReference type="Proteomes" id="UP000597459">
    <property type="component" value="Unassembled WGS sequence"/>
</dbReference>
<dbReference type="InterPro" id="IPR000182">
    <property type="entry name" value="GNAT_dom"/>
</dbReference>
<gene>
    <name evidence="2" type="ORF">GOB87_08980</name>
</gene>
<dbReference type="CDD" id="cd04301">
    <property type="entry name" value="NAT_SF"/>
    <property type="match status" value="1"/>
</dbReference>
<dbReference type="InterPro" id="IPR016181">
    <property type="entry name" value="Acyl_CoA_acyltransferase"/>
</dbReference>
<protein>
    <submittedName>
        <fullName evidence="2">GNAT family N-acetyltransferase</fullName>
    </submittedName>
</protein>
<name>A0A967B5D4_9PROT</name>
<accession>A0A967B5D4</accession>
<dbReference type="EMBL" id="WOTH01000016">
    <property type="protein sequence ID" value="NHO54087.1"/>
    <property type="molecule type" value="Genomic_DNA"/>
</dbReference>
<sequence>MSVALETLTGEHLLSIVPDLARLRITVFREWPYLYDGNIAYEEKYLHAYMQSPGTAVVVARDGHEVVGASTCLPLKDEMACIRVPFEARRLDTSDFFYFGESVLLPPWRGQGIGVRFFEEREKHARITDNARFAVFCAVHRWKTDPRRPANAQNLAEFWKHRGFTLLPYVSCHLDWKEPGLEGHRDHQLDFYIKSLHGDAIPNALLHKEPS</sequence>
<proteinExistence type="predicted"/>